<dbReference type="AlphaFoldDB" id="A0A5D9A0U7"/>
<comment type="caution">
    <text evidence="1">The sequence shown here is derived from an EMBL/GenBank/DDBJ whole genome shotgun (WGS) entry which is preliminary data.</text>
</comment>
<accession>A0A5D9A0U7</accession>
<evidence type="ECO:0000313" key="2">
    <source>
        <dbReference type="Proteomes" id="UP000323884"/>
    </source>
</evidence>
<sequence>MKNIPSFIVIVFIVLNCSDNSLKTKSMDFGSFKVQAPKDWSKLKMDVYDSNAGIIVTKNNDSIFYDYGPYSNPLEETSATIISKEELKELLKVNPKADTTEFIVIDENSNREDFIKSKITYKKIDGYKAKILEPKKIGKGMTGVYIDSLKTGSLGKIRFNLYGINLNKESQTELLEAIQTLQFPK</sequence>
<evidence type="ECO:0000313" key="1">
    <source>
        <dbReference type="EMBL" id="TZG00113.1"/>
    </source>
</evidence>
<protein>
    <submittedName>
        <fullName evidence="1">Uncharacterized protein</fullName>
    </submittedName>
</protein>
<reference evidence="1 2" key="1">
    <citation type="submission" date="2019-08" db="EMBL/GenBank/DDBJ databases">
        <title>Draft genome sequence of Chryseobacterium sp. Gsoil 183.</title>
        <authorList>
            <person name="Im W.-T."/>
        </authorList>
    </citation>
    <scope>NUCLEOTIDE SEQUENCE [LARGE SCALE GENOMIC DNA]</scope>
    <source>
        <strain evidence="1 2">Gsoil 183</strain>
        <plasmid evidence="1">unnamed1</plasmid>
    </source>
</reference>
<keyword evidence="2" id="KW-1185">Reference proteome</keyword>
<dbReference type="Proteomes" id="UP000323884">
    <property type="component" value="Unassembled WGS sequence"/>
</dbReference>
<gene>
    <name evidence="1" type="ORF">FW781_09345</name>
</gene>
<geneLocation type="plasmid" evidence="1">
    <name>unnamed1</name>
</geneLocation>
<dbReference type="OrthoDB" id="676083at2"/>
<proteinExistence type="predicted"/>
<keyword evidence="1" id="KW-0614">Plasmid</keyword>
<organism evidence="1 2">
    <name type="scientific">Chryseobacterium panacisoli</name>
    <dbReference type="NCBI Taxonomy" id="1807141"/>
    <lineage>
        <taxon>Bacteria</taxon>
        <taxon>Pseudomonadati</taxon>
        <taxon>Bacteroidota</taxon>
        <taxon>Flavobacteriia</taxon>
        <taxon>Flavobacteriales</taxon>
        <taxon>Weeksellaceae</taxon>
        <taxon>Chryseobacterium group</taxon>
        <taxon>Chryseobacterium</taxon>
    </lineage>
</organism>
<dbReference type="RefSeq" id="WP_149387148.1">
    <property type="nucleotide sequence ID" value="NZ_VTRU01000001.1"/>
</dbReference>
<name>A0A5D9A0U7_9FLAO</name>
<dbReference type="EMBL" id="VTRU01000001">
    <property type="protein sequence ID" value="TZG00113.1"/>
    <property type="molecule type" value="Genomic_DNA"/>
</dbReference>